<dbReference type="Gene3D" id="1.10.1200.10">
    <property type="entry name" value="ACP-like"/>
    <property type="match status" value="1"/>
</dbReference>
<dbReference type="PROSITE" id="PS50075">
    <property type="entry name" value="CARRIER"/>
    <property type="match status" value="1"/>
</dbReference>
<dbReference type="SUPFAM" id="SSF47336">
    <property type="entry name" value="ACP-like"/>
    <property type="match status" value="1"/>
</dbReference>
<dbReference type="InterPro" id="IPR009081">
    <property type="entry name" value="PP-bd_ACP"/>
</dbReference>
<keyword evidence="3" id="KW-1185">Reference proteome</keyword>
<accession>A0ABV9RIL4</accession>
<gene>
    <name evidence="2" type="ORF">ACFPEL_14195</name>
</gene>
<evidence type="ECO:0000259" key="1">
    <source>
        <dbReference type="PROSITE" id="PS50075"/>
    </source>
</evidence>
<evidence type="ECO:0000313" key="2">
    <source>
        <dbReference type="EMBL" id="MFC4833560.1"/>
    </source>
</evidence>
<name>A0ABV9RIL4_9PSEU</name>
<dbReference type="InterPro" id="IPR036736">
    <property type="entry name" value="ACP-like_sf"/>
</dbReference>
<dbReference type="Proteomes" id="UP001595909">
    <property type="component" value="Unassembled WGS sequence"/>
</dbReference>
<reference evidence="3" key="1">
    <citation type="journal article" date="2019" name="Int. J. Syst. Evol. Microbiol.">
        <title>The Global Catalogue of Microorganisms (GCM) 10K type strain sequencing project: providing services to taxonomists for standard genome sequencing and annotation.</title>
        <authorList>
            <consortium name="The Broad Institute Genomics Platform"/>
            <consortium name="The Broad Institute Genome Sequencing Center for Infectious Disease"/>
            <person name="Wu L."/>
            <person name="Ma J."/>
        </authorList>
    </citation>
    <scope>NUCLEOTIDE SEQUENCE [LARGE SCALE GENOMIC DNA]</scope>
    <source>
        <strain evidence="3">CCUG 50347</strain>
    </source>
</reference>
<feature type="domain" description="Carrier" evidence="1">
    <location>
        <begin position="13"/>
        <end position="86"/>
    </location>
</feature>
<evidence type="ECO:0000313" key="3">
    <source>
        <dbReference type="Proteomes" id="UP001595909"/>
    </source>
</evidence>
<dbReference type="RefSeq" id="WP_274191600.1">
    <property type="nucleotide sequence ID" value="NZ_BAABHN010000029.1"/>
</dbReference>
<sequence>MAEQTPTTGTTGSVDRDRIRTDVAAALGEEPQEVGDDDDLFDLGLDSIRLMSLVERWRGETGSDIGFVDLAEEPTVAAWSRLFTGA</sequence>
<organism evidence="2 3">
    <name type="scientific">Actinomycetospora chibensis</name>
    <dbReference type="NCBI Taxonomy" id="663606"/>
    <lineage>
        <taxon>Bacteria</taxon>
        <taxon>Bacillati</taxon>
        <taxon>Actinomycetota</taxon>
        <taxon>Actinomycetes</taxon>
        <taxon>Pseudonocardiales</taxon>
        <taxon>Pseudonocardiaceae</taxon>
        <taxon>Actinomycetospora</taxon>
    </lineage>
</organism>
<proteinExistence type="predicted"/>
<comment type="caution">
    <text evidence="2">The sequence shown here is derived from an EMBL/GenBank/DDBJ whole genome shotgun (WGS) entry which is preliminary data.</text>
</comment>
<dbReference type="EMBL" id="JBHSIM010000029">
    <property type="protein sequence ID" value="MFC4833560.1"/>
    <property type="molecule type" value="Genomic_DNA"/>
</dbReference>
<dbReference type="Pfam" id="PF00550">
    <property type="entry name" value="PP-binding"/>
    <property type="match status" value="1"/>
</dbReference>
<protein>
    <submittedName>
        <fullName evidence="2">Phosphopantetheine-binding protein</fullName>
    </submittedName>
</protein>